<protein>
    <submittedName>
        <fullName evidence="2">Regulator</fullName>
    </submittedName>
</protein>
<dbReference type="CDD" id="cd00093">
    <property type="entry name" value="HTH_XRE"/>
    <property type="match status" value="1"/>
</dbReference>
<dbReference type="InterPro" id="IPR001387">
    <property type="entry name" value="Cro/C1-type_HTH"/>
</dbReference>
<gene>
    <name evidence="2" type="ORF">IDM40_00560</name>
</gene>
<evidence type="ECO:0000313" key="3">
    <source>
        <dbReference type="Proteomes" id="UP000806528"/>
    </source>
</evidence>
<comment type="caution">
    <text evidence="2">The sequence shown here is derived from an EMBL/GenBank/DDBJ whole genome shotgun (WGS) entry which is preliminary data.</text>
</comment>
<name>A0ABR9P047_9ACTN</name>
<sequence>MGELLRALRKHTSLPQTALAHMAGMTQGTVSKLLSGHTRYQHQGRIDAALSGLGARVGQREPQRCSPTVIDHDEFPGTPVEAVRHAQILWRRDLGGSSHTNLSPLSSEQLTTASLRWLIDRPSPIPEARAADGREVSHAHVDAIERTCDMFTALDHEFGGGHARTAAVQYLHSEVGPLLRGNYAPDTGRRLYAASARLTAKVGATGYDAGLHALARHYFMQSMALAHAAGDRAMGAKALALLSHQANLLGEAHSAVDLARTAQAGTADSATPAVRAMLAAMEARGRATLGDASGATRALHEMEQAFHHIGPEDPSWMGYFDGSEVADEFAHCFHDLGYGATAIDHAQLSVKLAPESLRRSRTFAALVSASAHLRMACPDPEAACALARAAITDAGHLRSARVRAYITRLRSDLAPYASSRHVREFDEFLSEAPVAQA</sequence>
<reference evidence="2 3" key="1">
    <citation type="submission" date="2020-09" db="EMBL/GenBank/DDBJ databases">
        <title>Diversity and distribution of actinomycetes associated with coral in the coast of Hainan.</title>
        <authorList>
            <person name="Li F."/>
        </authorList>
    </citation>
    <scope>NUCLEOTIDE SEQUENCE [LARGE SCALE GENOMIC DNA]</scope>
    <source>
        <strain evidence="2 3">HNM0947</strain>
    </source>
</reference>
<accession>A0ABR9P047</accession>
<feature type="domain" description="HTH cro/C1-type" evidence="1">
    <location>
        <begin position="5"/>
        <end position="39"/>
    </location>
</feature>
<dbReference type="InterPro" id="IPR010982">
    <property type="entry name" value="Lambda_DNA-bd_dom_sf"/>
</dbReference>
<dbReference type="Proteomes" id="UP000806528">
    <property type="component" value="Unassembled WGS sequence"/>
</dbReference>
<dbReference type="EMBL" id="JADBGI010000001">
    <property type="protein sequence ID" value="MBE2997197.1"/>
    <property type="molecule type" value="Genomic_DNA"/>
</dbReference>
<evidence type="ECO:0000259" key="1">
    <source>
        <dbReference type="PROSITE" id="PS50943"/>
    </source>
</evidence>
<dbReference type="RefSeq" id="WP_193119859.1">
    <property type="nucleotide sequence ID" value="NZ_JADBGI010000001.1"/>
</dbReference>
<dbReference type="PROSITE" id="PS50943">
    <property type="entry name" value="HTH_CROC1"/>
    <property type="match status" value="1"/>
</dbReference>
<dbReference type="Gene3D" id="1.10.260.40">
    <property type="entry name" value="lambda repressor-like DNA-binding domains"/>
    <property type="match status" value="1"/>
</dbReference>
<evidence type="ECO:0000313" key="2">
    <source>
        <dbReference type="EMBL" id="MBE2997197.1"/>
    </source>
</evidence>
<organism evidence="2 3">
    <name type="scientific">Nocardiopsis coralli</name>
    <dbReference type="NCBI Taxonomy" id="2772213"/>
    <lineage>
        <taxon>Bacteria</taxon>
        <taxon>Bacillati</taxon>
        <taxon>Actinomycetota</taxon>
        <taxon>Actinomycetes</taxon>
        <taxon>Streptosporangiales</taxon>
        <taxon>Nocardiopsidaceae</taxon>
        <taxon>Nocardiopsis</taxon>
    </lineage>
</organism>
<dbReference type="SUPFAM" id="SSF47413">
    <property type="entry name" value="lambda repressor-like DNA-binding domains"/>
    <property type="match status" value="1"/>
</dbReference>
<keyword evidence="3" id="KW-1185">Reference proteome</keyword>
<proteinExistence type="predicted"/>